<feature type="transmembrane region" description="Helical" evidence="1">
    <location>
        <begin position="292"/>
        <end position="312"/>
    </location>
</feature>
<comment type="caution">
    <text evidence="2">The sequence shown here is derived from an EMBL/GenBank/DDBJ whole genome shotgun (WGS) entry which is preliminary data.</text>
</comment>
<gene>
    <name evidence="2" type="ORF">VNI00_010424</name>
</gene>
<accession>A0AAW0CJI8</accession>
<keyword evidence="1" id="KW-1133">Transmembrane helix</keyword>
<keyword evidence="1" id="KW-0472">Membrane</keyword>
<dbReference type="AlphaFoldDB" id="A0AAW0CJI8"/>
<reference evidence="2 3" key="1">
    <citation type="submission" date="2024-01" db="EMBL/GenBank/DDBJ databases">
        <title>A draft genome for a cacao thread blight-causing isolate of Paramarasmius palmivorus.</title>
        <authorList>
            <person name="Baruah I.K."/>
            <person name="Bukari Y."/>
            <person name="Amoako-Attah I."/>
            <person name="Meinhardt L.W."/>
            <person name="Bailey B.A."/>
            <person name="Cohen S.P."/>
        </authorList>
    </citation>
    <scope>NUCLEOTIDE SEQUENCE [LARGE SCALE GENOMIC DNA]</scope>
    <source>
        <strain evidence="2 3">GH-12</strain>
    </source>
</reference>
<proteinExistence type="predicted"/>
<keyword evidence="3" id="KW-1185">Reference proteome</keyword>
<evidence type="ECO:0000313" key="2">
    <source>
        <dbReference type="EMBL" id="KAK7039032.1"/>
    </source>
</evidence>
<evidence type="ECO:0000256" key="1">
    <source>
        <dbReference type="SAM" id="Phobius"/>
    </source>
</evidence>
<sequence>MLRYRFSNTQTPNELAAITLADRESRNWDASYLPRATNPIPLDDDSSKPPPPPQSTARVQFYSHISKIQGNLLPDFEACIGLDERQRLHTSEVAAMWGLESCVPVDRERCLPMYELVGLKTKGIIEFPWVRKLQGDKGSIMFIELEPPSKPISQKRAYRESKMKFFQALSIFHNLVKEILLDASADLVWLYYRRTPFPLYYRDMKRLCRFIFLGTITSYSWMNTTGKDLAVRHSREVAQFLRDLVMFTIAWFEFKLVMVYYHRVVGFYTDSGIEDRIHTVMRRVGLGEYQHLTSAILVFIVTIFVLLLWLFLPVR</sequence>
<protein>
    <submittedName>
        <fullName evidence="2">Uncharacterized protein</fullName>
    </submittedName>
</protein>
<dbReference type="EMBL" id="JAYKXP010000041">
    <property type="protein sequence ID" value="KAK7039032.1"/>
    <property type="molecule type" value="Genomic_DNA"/>
</dbReference>
<name>A0AAW0CJI8_9AGAR</name>
<organism evidence="2 3">
    <name type="scientific">Paramarasmius palmivorus</name>
    <dbReference type="NCBI Taxonomy" id="297713"/>
    <lineage>
        <taxon>Eukaryota</taxon>
        <taxon>Fungi</taxon>
        <taxon>Dikarya</taxon>
        <taxon>Basidiomycota</taxon>
        <taxon>Agaricomycotina</taxon>
        <taxon>Agaricomycetes</taxon>
        <taxon>Agaricomycetidae</taxon>
        <taxon>Agaricales</taxon>
        <taxon>Marasmiineae</taxon>
        <taxon>Marasmiaceae</taxon>
        <taxon>Paramarasmius</taxon>
    </lineage>
</organism>
<keyword evidence="1" id="KW-0812">Transmembrane</keyword>
<dbReference type="Proteomes" id="UP001383192">
    <property type="component" value="Unassembled WGS sequence"/>
</dbReference>
<evidence type="ECO:0000313" key="3">
    <source>
        <dbReference type="Proteomes" id="UP001383192"/>
    </source>
</evidence>